<dbReference type="PANTHER" id="PTHR36150">
    <property type="entry name" value="DNA GYRASE INHIBITOR YACG"/>
    <property type="match status" value="1"/>
</dbReference>
<dbReference type="RefSeq" id="WP_109953712.1">
    <property type="nucleotide sequence ID" value="NZ_CP029551.1"/>
</dbReference>
<keyword evidence="2 3" id="KW-0862">Zinc</keyword>
<keyword evidence="1 3" id="KW-0479">Metal-binding</keyword>
<dbReference type="SUPFAM" id="SSF57716">
    <property type="entry name" value="Glucocorticoid receptor-like (DNA-binding domain)"/>
    <property type="match status" value="1"/>
</dbReference>
<dbReference type="InterPro" id="IPR013088">
    <property type="entry name" value="Znf_NHR/GATA"/>
</dbReference>
<protein>
    <recommendedName>
        <fullName evidence="3">DNA gyrase inhibitor YacG</fullName>
    </recommendedName>
</protein>
<dbReference type="Gene3D" id="3.30.50.10">
    <property type="entry name" value="Erythroid Transcription Factor GATA-1, subunit A"/>
    <property type="match status" value="1"/>
</dbReference>
<organism evidence="5 6">
    <name type="scientific">Methylobacterium radiodurans</name>
    <dbReference type="NCBI Taxonomy" id="2202828"/>
    <lineage>
        <taxon>Bacteria</taxon>
        <taxon>Pseudomonadati</taxon>
        <taxon>Pseudomonadota</taxon>
        <taxon>Alphaproteobacteria</taxon>
        <taxon>Hyphomicrobiales</taxon>
        <taxon>Methylobacteriaceae</taxon>
        <taxon>Methylobacterium</taxon>
    </lineage>
</organism>
<feature type="binding site" evidence="3">
    <location>
        <position position="29"/>
    </location>
    <ligand>
        <name>Zn(2+)</name>
        <dbReference type="ChEBI" id="CHEBI:29105"/>
    </ligand>
</feature>
<dbReference type="Pfam" id="PF03884">
    <property type="entry name" value="YacG"/>
    <property type="match status" value="1"/>
</dbReference>
<dbReference type="HAMAP" id="MF_00649">
    <property type="entry name" value="DNA_gyrase_inhibitor_YacG"/>
    <property type="match status" value="1"/>
</dbReference>
<comment type="subunit">
    <text evidence="3">Interacts with GyrB.</text>
</comment>
<comment type="cofactor">
    <cofactor evidence="3">
        <name>Zn(2+)</name>
        <dbReference type="ChEBI" id="CHEBI:29105"/>
    </cofactor>
    <text evidence="3">Binds 1 zinc ion.</text>
</comment>
<evidence type="ECO:0000256" key="1">
    <source>
        <dbReference type="ARBA" id="ARBA00022723"/>
    </source>
</evidence>
<dbReference type="GO" id="GO:0008270">
    <property type="term" value="F:zinc ion binding"/>
    <property type="evidence" value="ECO:0007669"/>
    <property type="project" value="UniProtKB-UniRule"/>
</dbReference>
<dbReference type="Proteomes" id="UP000246058">
    <property type="component" value="Chromosome"/>
</dbReference>
<evidence type="ECO:0000313" key="6">
    <source>
        <dbReference type="Proteomes" id="UP000246058"/>
    </source>
</evidence>
<dbReference type="AlphaFoldDB" id="A0A2U8VXP9"/>
<evidence type="ECO:0000313" key="5">
    <source>
        <dbReference type="EMBL" id="AWN38555.1"/>
    </source>
</evidence>
<sequence length="64" mass="7015">MSTREAPAPCPICGKPAAPAFRPFCSQRCADVDLGRWLSDRYVIPGEDQDDTGPPPHDDQTEKT</sequence>
<dbReference type="InterPro" id="IPR005584">
    <property type="entry name" value="DNA_gyrase_inhibitor_YacG"/>
</dbReference>
<dbReference type="GO" id="GO:0006355">
    <property type="term" value="P:regulation of DNA-templated transcription"/>
    <property type="evidence" value="ECO:0007669"/>
    <property type="project" value="InterPro"/>
</dbReference>
<feature type="binding site" evidence="3">
    <location>
        <position position="10"/>
    </location>
    <ligand>
        <name>Zn(2+)</name>
        <dbReference type="ChEBI" id="CHEBI:29105"/>
    </ligand>
</feature>
<dbReference type="EMBL" id="CP029551">
    <property type="protein sequence ID" value="AWN38555.1"/>
    <property type="molecule type" value="Genomic_DNA"/>
</dbReference>
<dbReference type="GO" id="GO:0008657">
    <property type="term" value="F:DNA topoisomerase type II (double strand cut, ATP-hydrolyzing) inhibitor activity"/>
    <property type="evidence" value="ECO:0007669"/>
    <property type="project" value="UniProtKB-UniRule"/>
</dbReference>
<comment type="similarity">
    <text evidence="3">Belongs to the DNA gyrase inhibitor YacG family.</text>
</comment>
<feature type="binding site" evidence="3">
    <location>
        <position position="13"/>
    </location>
    <ligand>
        <name>Zn(2+)</name>
        <dbReference type="ChEBI" id="CHEBI:29105"/>
    </ligand>
</feature>
<evidence type="ECO:0000256" key="2">
    <source>
        <dbReference type="ARBA" id="ARBA00022833"/>
    </source>
</evidence>
<dbReference type="KEGG" id="meti:DK427_24795"/>
<comment type="function">
    <text evidence="3">Inhibits all the catalytic activities of DNA gyrase by preventing its interaction with DNA. Acts by binding directly to the C-terminal domain of GyrB, which probably disrupts DNA binding by the gyrase.</text>
</comment>
<dbReference type="OrthoDB" id="9809663at2"/>
<accession>A0A2U8VXP9</accession>
<dbReference type="PANTHER" id="PTHR36150:SF1">
    <property type="entry name" value="DNA GYRASE INHIBITOR YACG"/>
    <property type="match status" value="1"/>
</dbReference>
<feature type="region of interest" description="Disordered" evidence="4">
    <location>
        <begin position="43"/>
        <end position="64"/>
    </location>
</feature>
<feature type="binding site" evidence="3">
    <location>
        <position position="25"/>
    </location>
    <ligand>
        <name>Zn(2+)</name>
        <dbReference type="ChEBI" id="CHEBI:29105"/>
    </ligand>
</feature>
<keyword evidence="6" id="KW-1185">Reference proteome</keyword>
<evidence type="ECO:0000256" key="4">
    <source>
        <dbReference type="SAM" id="MobiDB-lite"/>
    </source>
</evidence>
<evidence type="ECO:0000256" key="3">
    <source>
        <dbReference type="HAMAP-Rule" id="MF_00649"/>
    </source>
</evidence>
<gene>
    <name evidence="3" type="primary">yacG</name>
    <name evidence="5" type="ORF">DK427_24795</name>
</gene>
<proteinExistence type="inferred from homology"/>
<name>A0A2U8VXP9_9HYPH</name>
<reference evidence="5 6" key="1">
    <citation type="submission" date="2018-05" db="EMBL/GenBank/DDBJ databases">
        <title>Complete Genome Sequence of Methylobacterium sp. 17Sr1-43.</title>
        <authorList>
            <person name="Srinivasan S."/>
        </authorList>
    </citation>
    <scope>NUCLEOTIDE SEQUENCE [LARGE SCALE GENOMIC DNA]</scope>
    <source>
        <strain evidence="5 6">17Sr1-43</strain>
    </source>
</reference>